<evidence type="ECO:0000256" key="4">
    <source>
        <dbReference type="ARBA" id="ARBA00022776"/>
    </source>
</evidence>
<sequence>MAARKLAMDVIGHCSGKLKSSIRHFLVSSISGDDNLDIRQKAVQLLGDLFALLGVSISESFQPLFSEFVKRLTDRVVNVRISVVQYLKNCLVSNTTRPEAPLIITETARLVADRLRDKSLSVKRYTMERLADLYRSYCLNCTDNSITNDGFEWIPGRILRCLYDKDFRSETIEYVLCGSLLPFDLSIRNRVKHWIKAFSTFDKVETKALEQILMQKQRLQQEFQKYLTLRQTHQDNVSELQKRLSASIRIMSRLFHDATKAEEVKCSYLLFNKAHVKEMIVEASEQKSFGCDGQYISSCMDLLTVIASFSSQLFVGCQDDLVILLKEDNEIIKEGVARVLSKAGGNIREQLAMTSSSIDLLLERLCLEGTRKQAKYSVHALAAITKDDGLKSLSVLYKRLVDMLEEKRHLPSVLQSLGCIAQIAMPVLRLEDEIVEFIVKKVLEHSNETASSHSIYWDERSELCSLKMLGIKTLVKSYLHINDASSRTGIDRILGMLRNILTYGDISNDIHSSAVDKAHMKLTAAKSVLRLSRQWDDKIPLDIFYMTLRITEGAFPQFRKLFISKLHQYIKDRLLDAKYACAFLLNINQYQSPEYKEVKQYLLEVVQICHQLKLRQISMQNDVSSSVMYPESILVYLVHALAHHPSSPNVDECKDLTSFEPIYWRLHLFLSVLLLGDDGWQSGGCLDRRKDSYASVVSIFHTIKCSEDAADITKSRTSHGISDLGLAIAKKLLPDQADNSDVANKVSLPSMLYKSFEKEKKALLITLDLITPNDDNGEHSWLSSESALAHFEALMFEDKEQIVSDANKDSIILDKNDGDDNEVPLGKMMKLLKSHASKKKKMKTQTSNLEMKNMDEDVDVLGMWIWTRRKWVKSSGNSVKNAKSEESPVCQRFYEGIVHSYVPETGKHNILYDDGDVEIPMRQLFSTHLQRSPVVTEKSSKSNSQLNNKPIKRSIGPHVEGKHVSGKISQRFKKISEKDSISNMDDERDLEESNGDPHYESDNVNSDENAEGNAAERTEELEEMDISSPKSKEYSDNEPLRLWRQRAGKAG</sequence>
<keyword evidence="2" id="KW-0132">Cell division</keyword>
<dbReference type="GO" id="GO:0005634">
    <property type="term" value="C:nucleus"/>
    <property type="evidence" value="ECO:0007669"/>
    <property type="project" value="UniProtKB-SubCell"/>
</dbReference>
<evidence type="ECO:0000256" key="1">
    <source>
        <dbReference type="ARBA" id="ARBA00004123"/>
    </source>
</evidence>
<dbReference type="PANTHER" id="PTHR12663">
    <property type="entry name" value="ANDROGEN INDUCED INHIBITOR OF PROLIFERATION AS3 / PDS5-RELATED"/>
    <property type="match status" value="1"/>
</dbReference>
<dbReference type="InterPro" id="IPR016024">
    <property type="entry name" value="ARM-type_fold"/>
</dbReference>
<dbReference type="SUPFAM" id="SSF48371">
    <property type="entry name" value="ARM repeat"/>
    <property type="match status" value="1"/>
</dbReference>
<dbReference type="Gene3D" id="1.25.10.10">
    <property type="entry name" value="Leucine-rich Repeat Variant"/>
    <property type="match status" value="1"/>
</dbReference>
<dbReference type="Proteomes" id="UP000636800">
    <property type="component" value="Chromosome 10"/>
</dbReference>
<evidence type="ECO:0000313" key="9">
    <source>
        <dbReference type="EMBL" id="KAG0463842.1"/>
    </source>
</evidence>
<dbReference type="PANTHER" id="PTHR12663:SF0">
    <property type="entry name" value="PRECOCIOUS DISSOCIATION OF SISTERS 5, ISOFORM A"/>
    <property type="match status" value="1"/>
</dbReference>
<keyword evidence="3" id="KW-0227">DNA damage</keyword>
<dbReference type="GO" id="GO:0006281">
    <property type="term" value="P:DNA repair"/>
    <property type="evidence" value="ECO:0007669"/>
    <property type="project" value="UniProtKB-KW"/>
</dbReference>
<reference evidence="9 10" key="1">
    <citation type="journal article" date="2020" name="Nat. Food">
        <title>A phased Vanilla planifolia genome enables genetic improvement of flavour and production.</title>
        <authorList>
            <person name="Hasing T."/>
            <person name="Tang H."/>
            <person name="Brym M."/>
            <person name="Khazi F."/>
            <person name="Huang T."/>
            <person name="Chambers A.H."/>
        </authorList>
    </citation>
    <scope>NUCLEOTIDE SEQUENCE [LARGE SCALE GENOMIC DNA]</scope>
    <source>
        <tissue evidence="9">Leaf</tissue>
    </source>
</reference>
<gene>
    <name evidence="9" type="ORF">HPP92_019911</name>
</gene>
<feature type="compositionally biased region" description="Acidic residues" evidence="8">
    <location>
        <begin position="984"/>
        <end position="994"/>
    </location>
</feature>
<dbReference type="GO" id="GO:0035825">
    <property type="term" value="P:homologous recombination"/>
    <property type="evidence" value="ECO:0007669"/>
    <property type="project" value="UniProtKB-ARBA"/>
</dbReference>
<comment type="subcellular location">
    <subcellularLocation>
        <location evidence="1">Nucleus</location>
    </subcellularLocation>
</comment>
<evidence type="ECO:0000256" key="6">
    <source>
        <dbReference type="ARBA" id="ARBA00023242"/>
    </source>
</evidence>
<keyword evidence="7" id="KW-0131">Cell cycle</keyword>
<feature type="region of interest" description="Disordered" evidence="8">
    <location>
        <begin position="929"/>
        <end position="1051"/>
    </location>
</feature>
<comment type="caution">
    <text evidence="9">The sequence shown here is derived from an EMBL/GenBank/DDBJ whole genome shotgun (WGS) entry which is preliminary data.</text>
</comment>
<dbReference type="OrthoDB" id="48306at2759"/>
<dbReference type="Pfam" id="PF20168">
    <property type="entry name" value="PDS5"/>
    <property type="match status" value="3"/>
</dbReference>
<keyword evidence="4" id="KW-0498">Mitosis</keyword>
<dbReference type="AlphaFoldDB" id="A0A835Q9Q0"/>
<dbReference type="EMBL" id="JADCNL010000010">
    <property type="protein sequence ID" value="KAG0463842.1"/>
    <property type="molecule type" value="Genomic_DNA"/>
</dbReference>
<keyword evidence="5" id="KW-0234">DNA repair</keyword>
<evidence type="ECO:0000256" key="8">
    <source>
        <dbReference type="SAM" id="MobiDB-lite"/>
    </source>
</evidence>
<protein>
    <submittedName>
        <fullName evidence="9">Uncharacterized protein</fullName>
    </submittedName>
</protein>
<keyword evidence="6" id="KW-0539">Nucleus</keyword>
<name>A0A835Q9Q0_VANPL</name>
<evidence type="ECO:0000256" key="7">
    <source>
        <dbReference type="ARBA" id="ARBA00023306"/>
    </source>
</evidence>
<evidence type="ECO:0000256" key="2">
    <source>
        <dbReference type="ARBA" id="ARBA00022618"/>
    </source>
</evidence>
<evidence type="ECO:0000256" key="3">
    <source>
        <dbReference type="ARBA" id="ARBA00022763"/>
    </source>
</evidence>
<dbReference type="InterPro" id="IPR011989">
    <property type="entry name" value="ARM-like"/>
</dbReference>
<accession>A0A835Q9Q0</accession>
<dbReference type="GO" id="GO:0051301">
    <property type="term" value="P:cell division"/>
    <property type="evidence" value="ECO:0007669"/>
    <property type="project" value="UniProtKB-KW"/>
</dbReference>
<dbReference type="GO" id="GO:0000785">
    <property type="term" value="C:chromatin"/>
    <property type="evidence" value="ECO:0007669"/>
    <property type="project" value="TreeGrafter"/>
</dbReference>
<proteinExistence type="predicted"/>
<dbReference type="InterPro" id="IPR039776">
    <property type="entry name" value="Pds5"/>
</dbReference>
<evidence type="ECO:0000256" key="5">
    <source>
        <dbReference type="ARBA" id="ARBA00023204"/>
    </source>
</evidence>
<evidence type="ECO:0000313" key="10">
    <source>
        <dbReference type="Proteomes" id="UP000636800"/>
    </source>
</evidence>
<feature type="compositionally biased region" description="Basic and acidic residues" evidence="8">
    <location>
        <begin position="1030"/>
        <end position="1041"/>
    </location>
</feature>
<organism evidence="9 10">
    <name type="scientific">Vanilla planifolia</name>
    <name type="common">Vanilla</name>
    <dbReference type="NCBI Taxonomy" id="51239"/>
    <lineage>
        <taxon>Eukaryota</taxon>
        <taxon>Viridiplantae</taxon>
        <taxon>Streptophyta</taxon>
        <taxon>Embryophyta</taxon>
        <taxon>Tracheophyta</taxon>
        <taxon>Spermatophyta</taxon>
        <taxon>Magnoliopsida</taxon>
        <taxon>Liliopsida</taxon>
        <taxon>Asparagales</taxon>
        <taxon>Orchidaceae</taxon>
        <taxon>Vanilloideae</taxon>
        <taxon>Vanilleae</taxon>
        <taxon>Vanilla</taxon>
    </lineage>
</organism>
<keyword evidence="10" id="KW-1185">Reference proteome</keyword>
<dbReference type="GO" id="GO:0007064">
    <property type="term" value="P:mitotic sister chromatid cohesion"/>
    <property type="evidence" value="ECO:0007669"/>
    <property type="project" value="InterPro"/>
</dbReference>